<evidence type="ECO:0000313" key="3">
    <source>
        <dbReference type="Proteomes" id="UP000631535"/>
    </source>
</evidence>
<feature type="region of interest" description="Disordered" evidence="1">
    <location>
        <begin position="124"/>
        <end position="256"/>
    </location>
</feature>
<evidence type="ECO:0000256" key="1">
    <source>
        <dbReference type="SAM" id="MobiDB-lite"/>
    </source>
</evidence>
<dbReference type="EMBL" id="BMMP01000013">
    <property type="protein sequence ID" value="GGO53314.1"/>
    <property type="molecule type" value="Genomic_DNA"/>
</dbReference>
<evidence type="ECO:0008006" key="4">
    <source>
        <dbReference type="Google" id="ProtNLM"/>
    </source>
</evidence>
<reference evidence="3" key="1">
    <citation type="journal article" date="2019" name="Int. J. Syst. Evol. Microbiol.">
        <title>The Global Catalogue of Microorganisms (GCM) 10K type strain sequencing project: providing services to taxonomists for standard genome sequencing and annotation.</title>
        <authorList>
            <consortium name="The Broad Institute Genomics Platform"/>
            <consortium name="The Broad Institute Genome Sequencing Center for Infectious Disease"/>
            <person name="Wu L."/>
            <person name="Ma J."/>
        </authorList>
    </citation>
    <scope>NUCLEOTIDE SEQUENCE [LARGE SCALE GENOMIC DNA]</scope>
    <source>
        <strain evidence="3">CGMCC 4.7178</strain>
    </source>
</reference>
<gene>
    <name evidence="2" type="ORF">GCM10012287_39610</name>
</gene>
<evidence type="ECO:0000313" key="2">
    <source>
        <dbReference type="EMBL" id="GGO53314.1"/>
    </source>
</evidence>
<feature type="compositionally biased region" description="Basic and acidic residues" evidence="1">
    <location>
        <begin position="247"/>
        <end position="256"/>
    </location>
</feature>
<dbReference type="Pfam" id="PF17230">
    <property type="entry name" value="DUF5304"/>
    <property type="match status" value="1"/>
</dbReference>
<keyword evidence="3" id="KW-1185">Reference proteome</keyword>
<protein>
    <recommendedName>
        <fullName evidence="4">DUF5304 domain-containing protein</fullName>
    </recommendedName>
</protein>
<organism evidence="2 3">
    <name type="scientific">Streptomyces daqingensis</name>
    <dbReference type="NCBI Taxonomy" id="1472640"/>
    <lineage>
        <taxon>Bacteria</taxon>
        <taxon>Bacillati</taxon>
        <taxon>Actinomycetota</taxon>
        <taxon>Actinomycetes</taxon>
        <taxon>Kitasatosporales</taxon>
        <taxon>Streptomycetaceae</taxon>
        <taxon>Streptomyces</taxon>
    </lineage>
</organism>
<sequence>MSDAAEPREPEADAWATACEEDLAAEKARRREEYGQPPLSAAEELRRLADAVSDRVAELGKPFGGTVASAAAQGAAQQLIAQARAAIEPVVERNPGVFDHIAAAGGELLAAYRAAVQNAEGRWTAGASGTAGAGGAAPQSGDPAGERGEADGTGPEITAAGPDAGGPAGVERIDLDKGPSDPSGPRPGESGGASVDGGTSGAPGTSGSGGMHADGEAAGAGEGQDGPRTQGPGTAGSPERPGPAGQDGDRSPGDEG</sequence>
<proteinExistence type="predicted"/>
<name>A0ABQ2MIP7_9ACTN</name>
<dbReference type="InterPro" id="IPR035183">
    <property type="entry name" value="DUF5304"/>
</dbReference>
<dbReference type="Proteomes" id="UP000631535">
    <property type="component" value="Unassembled WGS sequence"/>
</dbReference>
<feature type="compositionally biased region" description="Gly residues" evidence="1">
    <location>
        <begin position="189"/>
        <end position="224"/>
    </location>
</feature>
<accession>A0ABQ2MIP7</accession>
<dbReference type="RefSeq" id="WP_189038530.1">
    <property type="nucleotide sequence ID" value="NZ_BMMP01000013.1"/>
</dbReference>
<comment type="caution">
    <text evidence="2">The sequence shown here is derived from an EMBL/GenBank/DDBJ whole genome shotgun (WGS) entry which is preliminary data.</text>
</comment>